<dbReference type="PROSITE" id="PS50110">
    <property type="entry name" value="RESPONSE_REGULATORY"/>
    <property type="match status" value="1"/>
</dbReference>
<dbReference type="SMART" id="SM00448">
    <property type="entry name" value="REC"/>
    <property type="match status" value="1"/>
</dbReference>
<dbReference type="SMART" id="SM00138">
    <property type="entry name" value="MeTrc"/>
    <property type="match status" value="1"/>
</dbReference>
<dbReference type="CDD" id="cd16434">
    <property type="entry name" value="CheB-CheR_fusion"/>
    <property type="match status" value="1"/>
</dbReference>
<dbReference type="GO" id="GO:0000166">
    <property type="term" value="F:nucleotide binding"/>
    <property type="evidence" value="ECO:0007669"/>
    <property type="project" value="UniProtKB-KW"/>
</dbReference>
<feature type="domain" description="PAC" evidence="19">
    <location>
        <begin position="1175"/>
        <end position="1227"/>
    </location>
</feature>
<dbReference type="Gene3D" id="3.30.450.20">
    <property type="entry name" value="PAS domain"/>
    <property type="match status" value="7"/>
</dbReference>
<feature type="domain" description="PAS" evidence="18">
    <location>
        <begin position="1099"/>
        <end position="1173"/>
    </location>
</feature>
<dbReference type="Pfam" id="PF02518">
    <property type="entry name" value="HATPase_c"/>
    <property type="match status" value="1"/>
</dbReference>
<dbReference type="InterPro" id="IPR035909">
    <property type="entry name" value="CheB_C"/>
</dbReference>
<dbReference type="NCBIfam" id="TIGR00229">
    <property type="entry name" value="sensory_box"/>
    <property type="match status" value="2"/>
</dbReference>
<evidence type="ECO:0000313" key="22">
    <source>
        <dbReference type="EMBL" id="TWT98868.1"/>
    </source>
</evidence>
<keyword evidence="8" id="KW-0812">Transmembrane</keyword>
<evidence type="ECO:0000313" key="23">
    <source>
        <dbReference type="Proteomes" id="UP000316213"/>
    </source>
</evidence>
<feature type="active site" evidence="13">
    <location>
        <position position="19"/>
    </location>
</feature>
<dbReference type="Gene3D" id="3.30.565.10">
    <property type="entry name" value="Histidine kinase-like ATPase, C-terminal domain"/>
    <property type="match status" value="1"/>
</dbReference>
<evidence type="ECO:0000256" key="13">
    <source>
        <dbReference type="PROSITE-ProRule" id="PRU00050"/>
    </source>
</evidence>
<dbReference type="InterPro" id="IPR013655">
    <property type="entry name" value="PAS_fold_3"/>
</dbReference>
<dbReference type="SUPFAM" id="SSF55785">
    <property type="entry name" value="PYP-like sensor domain (PAS domain)"/>
    <property type="match status" value="7"/>
</dbReference>
<feature type="domain" description="PAC" evidence="19">
    <location>
        <begin position="1043"/>
        <end position="1098"/>
    </location>
</feature>
<dbReference type="InterPro" id="IPR001610">
    <property type="entry name" value="PAC"/>
</dbReference>
<evidence type="ECO:0000256" key="7">
    <source>
        <dbReference type="ARBA" id="ARBA00022679"/>
    </source>
</evidence>
<feature type="domain" description="PAC" evidence="19">
    <location>
        <begin position="1443"/>
        <end position="1495"/>
    </location>
</feature>
<dbReference type="FunFam" id="3.30.565.10:FF:000010">
    <property type="entry name" value="Sensor histidine kinase RcsC"/>
    <property type="match status" value="1"/>
</dbReference>
<dbReference type="GO" id="GO:0005737">
    <property type="term" value="C:cytoplasm"/>
    <property type="evidence" value="ECO:0007669"/>
    <property type="project" value="InterPro"/>
</dbReference>
<dbReference type="SMART" id="SM00086">
    <property type="entry name" value="PAC"/>
    <property type="match status" value="4"/>
</dbReference>
<feature type="domain" description="PAS" evidence="18">
    <location>
        <begin position="1367"/>
        <end position="1441"/>
    </location>
</feature>
<feature type="domain" description="Histidine kinase" evidence="16">
    <location>
        <begin position="1638"/>
        <end position="1854"/>
    </location>
</feature>
<dbReference type="Gene3D" id="3.40.50.150">
    <property type="entry name" value="Vaccinia Virus protein VP39"/>
    <property type="match status" value="1"/>
</dbReference>
<keyword evidence="23" id="KW-1185">Reference proteome</keyword>
<keyword evidence="12" id="KW-0472">Membrane</keyword>
<dbReference type="Gene3D" id="3.40.50.2300">
    <property type="match status" value="1"/>
</dbReference>
<dbReference type="FunFam" id="3.30.450.20:FF:000155">
    <property type="entry name" value="Sensor histidine kinase TodS"/>
    <property type="match status" value="1"/>
</dbReference>
<dbReference type="SUPFAM" id="SSF52172">
    <property type="entry name" value="CheY-like"/>
    <property type="match status" value="1"/>
</dbReference>
<evidence type="ECO:0000256" key="3">
    <source>
        <dbReference type="ARBA" id="ARBA00012438"/>
    </source>
</evidence>
<dbReference type="InterPro" id="IPR003594">
    <property type="entry name" value="HATPase_dom"/>
</dbReference>
<dbReference type="Pfam" id="PF00512">
    <property type="entry name" value="HisKA"/>
    <property type="match status" value="1"/>
</dbReference>
<keyword evidence="6 14" id="KW-0597">Phosphoprotein</keyword>
<evidence type="ECO:0000256" key="14">
    <source>
        <dbReference type="PROSITE-ProRule" id="PRU00169"/>
    </source>
</evidence>
<dbReference type="Pfam" id="PF13596">
    <property type="entry name" value="PAS_10"/>
    <property type="match status" value="1"/>
</dbReference>
<dbReference type="SUPFAM" id="SSF52738">
    <property type="entry name" value="Methylesterase CheB, C-terminal domain"/>
    <property type="match status" value="1"/>
</dbReference>
<dbReference type="SUPFAM" id="SSF47384">
    <property type="entry name" value="Homodimeric domain of signal transducing histidine kinase"/>
    <property type="match status" value="1"/>
</dbReference>
<dbReference type="InterPro" id="IPR022642">
    <property type="entry name" value="CheR_C"/>
</dbReference>
<dbReference type="Pfam" id="PF03705">
    <property type="entry name" value="CheR_N"/>
    <property type="match status" value="1"/>
</dbReference>
<feature type="domain" description="CheB-type methylesterase" evidence="20">
    <location>
        <begin position="13"/>
        <end position="201"/>
    </location>
</feature>
<keyword evidence="5" id="KW-0997">Cell inner membrane</keyword>
<dbReference type="GO" id="GO:0000155">
    <property type="term" value="F:phosphorelay sensor kinase activity"/>
    <property type="evidence" value="ECO:0007669"/>
    <property type="project" value="InterPro"/>
</dbReference>
<dbReference type="InterPro" id="IPR011006">
    <property type="entry name" value="CheY-like_superfamily"/>
</dbReference>
<feature type="domain" description="PAS" evidence="18">
    <location>
        <begin position="840"/>
        <end position="910"/>
    </location>
</feature>
<evidence type="ECO:0000259" key="17">
    <source>
        <dbReference type="PROSITE" id="PS50110"/>
    </source>
</evidence>
<evidence type="ECO:0000256" key="6">
    <source>
        <dbReference type="ARBA" id="ARBA00022553"/>
    </source>
</evidence>
<evidence type="ECO:0000259" key="21">
    <source>
        <dbReference type="PROSITE" id="PS50123"/>
    </source>
</evidence>
<dbReference type="GO" id="GO:0008757">
    <property type="term" value="F:S-adenosylmethionine-dependent methyltransferase activity"/>
    <property type="evidence" value="ECO:0007669"/>
    <property type="project" value="InterPro"/>
</dbReference>
<feature type="domain" description="PAC" evidence="19">
    <location>
        <begin position="913"/>
        <end position="965"/>
    </location>
</feature>
<evidence type="ECO:0000256" key="12">
    <source>
        <dbReference type="ARBA" id="ARBA00023136"/>
    </source>
</evidence>
<dbReference type="PANTHER" id="PTHR24422:SF27">
    <property type="entry name" value="PROTEIN-GLUTAMATE O-METHYLTRANSFERASE"/>
    <property type="match status" value="1"/>
</dbReference>
<dbReference type="CDD" id="cd02440">
    <property type="entry name" value="AdoMet_MTases"/>
    <property type="match status" value="1"/>
</dbReference>
<feature type="domain" description="PAC" evidence="19">
    <location>
        <begin position="1568"/>
        <end position="1620"/>
    </location>
</feature>
<keyword evidence="11" id="KW-1133">Transmembrane helix</keyword>
<accession>A0A5C6AHY5</accession>
<evidence type="ECO:0000256" key="2">
    <source>
        <dbReference type="ARBA" id="ARBA00004429"/>
    </source>
</evidence>
<dbReference type="InterPro" id="IPR013656">
    <property type="entry name" value="PAS_4"/>
</dbReference>
<evidence type="ECO:0000259" key="19">
    <source>
        <dbReference type="PROSITE" id="PS50113"/>
    </source>
</evidence>
<evidence type="ECO:0000256" key="11">
    <source>
        <dbReference type="ARBA" id="ARBA00022989"/>
    </source>
</evidence>
<evidence type="ECO:0000259" key="20">
    <source>
        <dbReference type="PROSITE" id="PS50122"/>
    </source>
</evidence>
<keyword evidence="13" id="KW-0145">Chemotaxis</keyword>
<comment type="catalytic activity">
    <reaction evidence="1">
        <text>ATP + protein L-histidine = ADP + protein N-phospho-L-histidine.</text>
        <dbReference type="EC" id="2.7.13.3"/>
    </reaction>
</comment>
<evidence type="ECO:0000256" key="15">
    <source>
        <dbReference type="SAM" id="Coils"/>
    </source>
</evidence>
<dbReference type="InterPro" id="IPR050903">
    <property type="entry name" value="Bact_Chemotaxis_MeTrfase"/>
</dbReference>
<gene>
    <name evidence="22" type="primary">arcB_2</name>
    <name evidence="22" type="ORF">Pla100_20340</name>
</gene>
<dbReference type="InterPro" id="IPR000780">
    <property type="entry name" value="CheR_MeTrfase"/>
</dbReference>
<keyword evidence="9" id="KW-0677">Repeat</keyword>
<feature type="domain" description="PAS" evidence="18">
    <location>
        <begin position="1521"/>
        <end position="1565"/>
    </location>
</feature>
<evidence type="ECO:0000256" key="5">
    <source>
        <dbReference type="ARBA" id="ARBA00022519"/>
    </source>
</evidence>
<dbReference type="InterPro" id="IPR000673">
    <property type="entry name" value="Sig_transdc_resp-reg_Me-estase"/>
</dbReference>
<sequence>MKSNSTTNDTPFIVAVGASAGGLDAFTSFLDSLEPNLGVAIVFVQHLEANSKSLLASLLRSHTTMDVVEFDQPIRIRPDTIYLCPPQGLLEARDGFLVLVDDDVDGTVNERRKIAPIDHFFHSIASQEGERGIGIILSGAGSDGTLGLKSISDHGGMTFAQDAESAKFDSMPRNAATTGVADHVMPPAAIAEELVNYVKYMDHTSVKFRGKSLTESIEQAIPEIAERLLRETNHNFQHYKPTTLGRRIQRRMQVLKIARVSDYVDRIDEDPDEASNLFRELLIGVTAFFRDPDAFARLANEVIPKIFENRTGDDVVRIWVPGCATGEEAYSIAILCQEFLGEREQSFQVFASDIDERALGTARQGVYPIGIVDNVSEERLKRFFIKKGKRYHVVKEIRERVLFSPHNLISDPPFSRQDLISCRNLLIYLGPHLQKKLIPLFHYALRPNGYLFLGPSESMSSHGELFRNIDTKHRISQRKGTSIGRSSQVSFRSDVGGFTRSPGTSPLDDDKTDIVQIMQRIILDEFAPKSIVIDEDGQVICTSGETNKYLSTGEGAFRNNVVKMARRELRIGLRAAFAEAKSKRRRVTHENLSVQTDDGKQRVRLTVQPMMRLGEESGLFLVVFHDVGLPIPIGDDRLHDDNEAEASKALVTSTTKYETMIEHLERELATTRDDLERLMQEMETANEELKSSNEELLSMNEELQSANEELETSKEEIRATGEAVAQAHADLENLLRSTEIATVFLDDDLNIRSFTPAIADIYSLIPTDIGRPLQRFVPEVDDMPPLPSPQSIRDGDAIEHTVLARSGKSYIRRVLPYQSHTGKSEGIVVTFTDVSQIRESQELFELLVDASAQIVWITNAEGVVDSDSPSWRAFTGQTYEQWKGHGWLDAIHPDDREPTMTAWSNVLETGQRMLLDYRLRHHSGEYRWTRVRAVAQRNVDGSIKRWVGMNTDIDDQKRAEKALIESKDQLRIGVAVASLGLGRVDYQTDTIELTAQAAQIYGLGDTEMNINRRQLHSIFHPDDRDYIHHQIEACLDPDGDGLCDLDHRIVLPDGKVRWISARKQVYFDRSAQPAMPTHATLVTKDITYRKTSELELADREAHLRRVLDNTIAFIGVLETDGTLREANAPALDAADLKRDEVVGEKFWDLYWWSFSPRVQSQLQACVRRAAEGESVRQDLPYRSAGGNIRILDFMLNPVRDSTGNVTHLIPSAIDIHDRRQMQTELADAKARLELSLEVSGVATWNWNMETDDLISNPALNRMFGFDPNENLLLEDFLSQMDEPVRKRVIAAIEDAAENGGTYDEEYPIRLKNGEIRHVRAVGKVHKPREISNRDEIHQASDLQPPQFYGVVLDVTDRKEREMETARREANLRRVINNQLGLVGVIDRQGILLEVDDRSLAIAKTRREDVIGFHFADAPWWNYDPAVAQRMRESMQRAVAGEVVRYDVSLFSHTDEGVMIDFMIAPVFDEQGNVEYLIPSGVDIRERVKMEQEQRSVTRRLEMALRAGGMAAWEWTPTKSIWMPELYDLLGIDRTEEASTDRFFSLVHPDDIDKLKRAWNAAIEQSDLYDAEFRIFRPDGEVRWINGLGEVVRDQEGRVVRMYGVNWDSTHEHLHAEALRQSERQAQLANASKSEFLANMSHEIRTPMTAILGYADLLREYVKDEDATKYLNTIRRNGDYLLDIINDILDLSKIEAGKFEIDRERFEPRRVIEDVHSIMGVRATESNLELTIQYDGKLPRMIEADAKRLKQILINLVGNAIKFTRKGRVNIRVHYHDGMLHFDVIDTGIGMSEEQQQRLFQPFSQGDASVTRTFGGTGLGLAISRRLAEMLGGRILVSSTENVGSTFTVSIATGNIDEETLIEYIAEPLPALSEAPPAGSPVDRLNCHVLIVDDRRDIRFLSKRILNQAGASVDECEDGQLAVEYIADCLGQPNCPDLVILDMQMPNLDGYQTARKLRDLGYTAPIIALTADAMQGDMSKCLESGCNDYLSKPIDKRVMLQKVFEMLGQFP</sequence>
<dbReference type="PANTHER" id="PTHR24422">
    <property type="entry name" value="CHEMOTAXIS PROTEIN METHYLTRANSFERASE"/>
    <property type="match status" value="1"/>
</dbReference>
<dbReference type="FunFam" id="3.30.450.20:FF:000099">
    <property type="entry name" value="Sensory box sensor histidine kinase"/>
    <property type="match status" value="1"/>
</dbReference>
<evidence type="ECO:0000256" key="9">
    <source>
        <dbReference type="ARBA" id="ARBA00022737"/>
    </source>
</evidence>
<dbReference type="Gene3D" id="1.10.287.130">
    <property type="match status" value="1"/>
</dbReference>
<dbReference type="EC" id="2.7.13.3" evidence="3"/>
<feature type="coiled-coil region" evidence="15">
    <location>
        <begin position="661"/>
        <end position="723"/>
    </location>
</feature>
<keyword evidence="7 22" id="KW-0808">Transferase</keyword>
<dbReference type="PROSITE" id="PS50112">
    <property type="entry name" value="PAS"/>
    <property type="match status" value="4"/>
</dbReference>
<dbReference type="SUPFAM" id="SSF47757">
    <property type="entry name" value="Chemotaxis receptor methyltransferase CheR, N-terminal domain"/>
    <property type="match status" value="1"/>
</dbReference>
<name>A0A5C6AHY5_9BACT</name>
<dbReference type="SMART" id="SM00387">
    <property type="entry name" value="HATPase_c"/>
    <property type="match status" value="1"/>
</dbReference>
<dbReference type="Pfam" id="PF01339">
    <property type="entry name" value="CheB_methylest"/>
    <property type="match status" value="1"/>
</dbReference>
<protein>
    <recommendedName>
        <fullName evidence="3">histidine kinase</fullName>
        <ecNumber evidence="3">2.7.13.3</ecNumber>
    </recommendedName>
</protein>
<evidence type="ECO:0000256" key="1">
    <source>
        <dbReference type="ARBA" id="ARBA00000085"/>
    </source>
</evidence>
<evidence type="ECO:0000259" key="18">
    <source>
        <dbReference type="PROSITE" id="PS50112"/>
    </source>
</evidence>
<dbReference type="RefSeq" id="WP_146577533.1">
    <property type="nucleotide sequence ID" value="NZ_SJPM01000003.1"/>
</dbReference>
<feature type="domain" description="Response regulatory" evidence="17">
    <location>
        <begin position="1887"/>
        <end position="2006"/>
    </location>
</feature>
<dbReference type="CDD" id="cd16922">
    <property type="entry name" value="HATPase_EvgS-ArcB-TorS-like"/>
    <property type="match status" value="1"/>
</dbReference>
<dbReference type="Gene3D" id="3.40.50.180">
    <property type="entry name" value="Methylesterase CheB, C-terminal domain"/>
    <property type="match status" value="1"/>
</dbReference>
<dbReference type="EMBL" id="SJPM01000003">
    <property type="protein sequence ID" value="TWT98868.1"/>
    <property type="molecule type" value="Genomic_DNA"/>
</dbReference>
<dbReference type="OrthoDB" id="288469at2"/>
<evidence type="ECO:0000256" key="8">
    <source>
        <dbReference type="ARBA" id="ARBA00022692"/>
    </source>
</evidence>
<keyword evidence="15" id="KW-0175">Coiled coil</keyword>
<dbReference type="GO" id="GO:0006935">
    <property type="term" value="P:chemotaxis"/>
    <property type="evidence" value="ECO:0007669"/>
    <property type="project" value="UniProtKB-UniRule"/>
</dbReference>
<evidence type="ECO:0000259" key="16">
    <source>
        <dbReference type="PROSITE" id="PS50109"/>
    </source>
</evidence>
<dbReference type="InterPro" id="IPR029063">
    <property type="entry name" value="SAM-dependent_MTases_sf"/>
</dbReference>
<comment type="subcellular location">
    <subcellularLocation>
        <location evidence="2">Cell inner membrane</location>
        <topology evidence="2">Multi-pass membrane protein</topology>
    </subcellularLocation>
</comment>
<dbReference type="PROSITE" id="PS50123">
    <property type="entry name" value="CHER"/>
    <property type="match status" value="1"/>
</dbReference>
<dbReference type="PROSITE" id="PS50109">
    <property type="entry name" value="HIS_KIN"/>
    <property type="match status" value="1"/>
</dbReference>
<dbReference type="CDD" id="cd00082">
    <property type="entry name" value="HisKA"/>
    <property type="match status" value="1"/>
</dbReference>
<dbReference type="InterPro" id="IPR036097">
    <property type="entry name" value="HisK_dim/P_sf"/>
</dbReference>
<keyword evidence="4" id="KW-1003">Cell membrane</keyword>
<dbReference type="SUPFAM" id="SSF55874">
    <property type="entry name" value="ATPase domain of HSP90 chaperone/DNA topoisomerase II/histidine kinase"/>
    <property type="match status" value="1"/>
</dbReference>
<keyword evidence="10" id="KW-0547">Nucleotide-binding</keyword>
<dbReference type="InterPro" id="IPR005467">
    <property type="entry name" value="His_kinase_dom"/>
</dbReference>
<dbReference type="InterPro" id="IPR022641">
    <property type="entry name" value="CheR_N"/>
</dbReference>
<dbReference type="Pfam" id="PF00072">
    <property type="entry name" value="Response_reg"/>
    <property type="match status" value="1"/>
</dbReference>
<dbReference type="CDD" id="cd17546">
    <property type="entry name" value="REC_hyHK_CKI1_RcsC-like"/>
    <property type="match status" value="1"/>
</dbReference>
<dbReference type="InterPro" id="IPR000700">
    <property type="entry name" value="PAS-assoc_C"/>
</dbReference>
<dbReference type="Pfam" id="PF08447">
    <property type="entry name" value="PAS_3"/>
    <property type="match status" value="4"/>
</dbReference>
<feature type="active site" evidence="13">
    <location>
        <position position="46"/>
    </location>
</feature>
<dbReference type="PROSITE" id="PS50122">
    <property type="entry name" value="CHEB"/>
    <property type="match status" value="1"/>
</dbReference>
<dbReference type="InterPro" id="IPR003661">
    <property type="entry name" value="HisK_dim/P_dom"/>
</dbReference>
<dbReference type="PRINTS" id="PR00996">
    <property type="entry name" value="CHERMTFRASE"/>
</dbReference>
<dbReference type="FunFam" id="2.10.70.100:FF:000001">
    <property type="entry name" value="Sensory transduction histidine kinase"/>
    <property type="match status" value="1"/>
</dbReference>
<dbReference type="Pfam" id="PF08448">
    <property type="entry name" value="PAS_4"/>
    <property type="match status" value="2"/>
</dbReference>
<organism evidence="22 23">
    <name type="scientific">Neorhodopirellula pilleata</name>
    <dbReference type="NCBI Taxonomy" id="2714738"/>
    <lineage>
        <taxon>Bacteria</taxon>
        <taxon>Pseudomonadati</taxon>
        <taxon>Planctomycetota</taxon>
        <taxon>Planctomycetia</taxon>
        <taxon>Pirellulales</taxon>
        <taxon>Pirellulaceae</taxon>
        <taxon>Neorhodopirellula</taxon>
    </lineage>
</organism>
<dbReference type="GO" id="GO:0008984">
    <property type="term" value="F:protein-glutamate methylesterase activity"/>
    <property type="evidence" value="ECO:0007669"/>
    <property type="project" value="InterPro"/>
</dbReference>
<dbReference type="Pfam" id="PF01739">
    <property type="entry name" value="CheR"/>
    <property type="match status" value="1"/>
</dbReference>
<dbReference type="GO" id="GO:0005886">
    <property type="term" value="C:plasma membrane"/>
    <property type="evidence" value="ECO:0007669"/>
    <property type="project" value="UniProtKB-SubCell"/>
</dbReference>
<dbReference type="InterPro" id="IPR001789">
    <property type="entry name" value="Sig_transdc_resp-reg_receiver"/>
</dbReference>
<comment type="caution">
    <text evidence="22">The sequence shown here is derived from an EMBL/GenBank/DDBJ whole genome shotgun (WGS) entry which is preliminary data.</text>
</comment>
<dbReference type="Proteomes" id="UP000316213">
    <property type="component" value="Unassembled WGS sequence"/>
</dbReference>
<dbReference type="CDD" id="cd00130">
    <property type="entry name" value="PAS"/>
    <property type="match status" value="4"/>
</dbReference>
<evidence type="ECO:0000256" key="4">
    <source>
        <dbReference type="ARBA" id="ARBA00022475"/>
    </source>
</evidence>
<dbReference type="PROSITE" id="PS50113">
    <property type="entry name" value="PAC"/>
    <property type="match status" value="5"/>
</dbReference>
<dbReference type="InterPro" id="IPR000014">
    <property type="entry name" value="PAS"/>
</dbReference>
<evidence type="ECO:0000256" key="10">
    <source>
        <dbReference type="ARBA" id="ARBA00022741"/>
    </source>
</evidence>
<feature type="active site" evidence="13">
    <location>
        <position position="143"/>
    </location>
</feature>
<reference evidence="22 23" key="1">
    <citation type="submission" date="2019-02" db="EMBL/GenBank/DDBJ databases">
        <title>Deep-cultivation of Planctomycetes and their phenomic and genomic characterization uncovers novel biology.</title>
        <authorList>
            <person name="Wiegand S."/>
            <person name="Jogler M."/>
            <person name="Boedeker C."/>
            <person name="Pinto D."/>
            <person name="Vollmers J."/>
            <person name="Rivas-Marin E."/>
            <person name="Kohn T."/>
            <person name="Peeters S.H."/>
            <person name="Heuer A."/>
            <person name="Rast P."/>
            <person name="Oberbeckmann S."/>
            <person name="Bunk B."/>
            <person name="Jeske O."/>
            <person name="Meyerdierks A."/>
            <person name="Storesund J.E."/>
            <person name="Kallscheuer N."/>
            <person name="Luecker S."/>
            <person name="Lage O.M."/>
            <person name="Pohl T."/>
            <person name="Merkel B.J."/>
            <person name="Hornburger P."/>
            <person name="Mueller R.-W."/>
            <person name="Bruemmer F."/>
            <person name="Labrenz M."/>
            <person name="Spormann A.M."/>
            <person name="Op Den Camp H."/>
            <person name="Overmann J."/>
            <person name="Amann R."/>
            <person name="Jetten M.S.M."/>
            <person name="Mascher T."/>
            <person name="Medema M.H."/>
            <person name="Devos D.P."/>
            <person name="Kaster A.-K."/>
            <person name="Ovreas L."/>
            <person name="Rohde M."/>
            <person name="Galperin M.Y."/>
            <person name="Jogler C."/>
        </authorList>
    </citation>
    <scope>NUCLEOTIDE SEQUENCE [LARGE SCALE GENOMIC DNA]</scope>
    <source>
        <strain evidence="22 23">Pla100</strain>
    </source>
</reference>
<dbReference type="InterPro" id="IPR035965">
    <property type="entry name" value="PAS-like_dom_sf"/>
</dbReference>
<dbReference type="SUPFAM" id="SSF53335">
    <property type="entry name" value="S-adenosyl-L-methionine-dependent methyltransferases"/>
    <property type="match status" value="1"/>
</dbReference>
<dbReference type="SMART" id="SM00091">
    <property type="entry name" value="PAS"/>
    <property type="match status" value="7"/>
</dbReference>
<dbReference type="SMART" id="SM00388">
    <property type="entry name" value="HisKA"/>
    <property type="match status" value="1"/>
</dbReference>
<feature type="modified residue" description="4-aspartylphosphate" evidence="14">
    <location>
        <position position="1941"/>
    </location>
</feature>
<feature type="domain" description="CheR-type methyltransferase" evidence="21">
    <location>
        <begin position="223"/>
        <end position="459"/>
    </location>
</feature>
<dbReference type="GO" id="GO:0000156">
    <property type="term" value="F:phosphorelay response regulator activity"/>
    <property type="evidence" value="ECO:0007669"/>
    <property type="project" value="InterPro"/>
</dbReference>
<dbReference type="Gene3D" id="2.10.70.100">
    <property type="match status" value="1"/>
</dbReference>
<proteinExistence type="predicted"/>
<keyword evidence="13" id="KW-0378">Hydrolase</keyword>
<dbReference type="InterPro" id="IPR036890">
    <property type="entry name" value="HATPase_C_sf"/>
</dbReference>